<sequence length="790" mass="82828">MLPSITLLALWLASASSPAQAATAGSFVESGDTLVSAMMMFLGNEEKVYILDKAEGNAAQVKGHPAWGSVWDINTKQATAMDVRSNVFCASGMHLPNGSYITFGGNGAVGRGGEIGSQKTPWGSGAWDAEYQDFDGTKAIRVLNPCTSKDNFASTNCQWFDDATLLSMQKQRWYSSAEPLADGSMVLLGGFVNGGYINRNYPNTDPEFSGGAAENTYEFYPANGRGVQPVKFLIKTSGLNAYAHTFLLSSGKMLVQANVSTMIWDYDTNTETPLPDMPGNVVRVYPASGAVAMLPLTPANNWNPTILFCGGSDMPDEAWGNYANPAIDTWKYPASSDCQRLTPEPADGSVPAYEADDDMLEGRTMSQFIILPDGKMLVINGGLNGTAGYATATGQTSSFADMPFGMSLASGPIGTPAIYDPNAPKGSRWSNAGLGTSNIPRLYHSSAILLPDGSVLVAGSNPNVDVNTTTVFPTEYRSEIFYPPYFGAKTRPAPSGIPKTISYGGNSFDITIPASSYSGSANAAAGNTTVVLLRGGFTTHAMNMGQRYVQLDNTFTVKDDGSIVLHVAQAPNPNILQPGPALFFVNINGIPSVGTMVIVGNGIMGTQPTAPPSVLPASVLLDSAKGSADGSSTSPGGAQNNQEDNGAMGSHTGAIVGGVIGAIAVIGLLGALLGIFLARRRRRASTVPASHSTSYAMTAGGQGLMGGAALAGVPHRGIRSSDSSAFVPLQHDNSSDAWNGSTANLHGGYTDKDEMMMDAASARMMSMDYDPYAANSPRITTTTTPMQHRY</sequence>
<feature type="chain" id="PRO_5034331531" description="Copper radical oxidase" evidence="4">
    <location>
        <begin position="22"/>
        <end position="790"/>
    </location>
</feature>
<keyword evidence="3" id="KW-0472">Membrane</keyword>
<dbReference type="CDD" id="cd12087">
    <property type="entry name" value="TM_EGFR-like"/>
    <property type="match status" value="1"/>
</dbReference>
<dbReference type="InterPro" id="IPR014756">
    <property type="entry name" value="Ig_E-set"/>
</dbReference>
<dbReference type="InterPro" id="IPR009880">
    <property type="entry name" value="Glyoxal_oxidase_N"/>
</dbReference>
<keyword evidence="3" id="KW-1133">Transmembrane helix</keyword>
<dbReference type="SUPFAM" id="SSF50965">
    <property type="entry name" value="Galactose oxidase, central domain"/>
    <property type="match status" value="1"/>
</dbReference>
<feature type="transmembrane region" description="Helical" evidence="3">
    <location>
        <begin position="654"/>
        <end position="678"/>
    </location>
</feature>
<feature type="domain" description="Galactose oxidase-like Early set" evidence="6">
    <location>
        <begin position="491"/>
        <end position="598"/>
    </location>
</feature>
<dbReference type="Gene3D" id="2.130.10.80">
    <property type="entry name" value="Galactose oxidase/kelch, beta-propeller"/>
    <property type="match status" value="1"/>
</dbReference>
<dbReference type="Pfam" id="PF09118">
    <property type="entry name" value="GO-like_E_set"/>
    <property type="match status" value="1"/>
</dbReference>
<feature type="compositionally biased region" description="Polar residues" evidence="2">
    <location>
        <begin position="629"/>
        <end position="644"/>
    </location>
</feature>
<dbReference type="InterPro" id="IPR037293">
    <property type="entry name" value="Gal_Oxidase_central_sf"/>
</dbReference>
<dbReference type="SUPFAM" id="SSF81296">
    <property type="entry name" value="E set domains"/>
    <property type="match status" value="1"/>
</dbReference>
<dbReference type="PANTHER" id="PTHR32208">
    <property type="entry name" value="SECRETED PROTEIN-RELATED"/>
    <property type="match status" value="1"/>
</dbReference>
<evidence type="ECO:0000256" key="2">
    <source>
        <dbReference type="SAM" id="MobiDB-lite"/>
    </source>
</evidence>
<keyword evidence="8" id="KW-1185">Reference proteome</keyword>
<evidence type="ECO:0000313" key="8">
    <source>
        <dbReference type="Proteomes" id="UP000565441"/>
    </source>
</evidence>
<dbReference type="Gene3D" id="2.60.40.10">
    <property type="entry name" value="Immunoglobulins"/>
    <property type="match status" value="1"/>
</dbReference>
<dbReference type="InterPro" id="IPR015202">
    <property type="entry name" value="GO-like_E_set"/>
</dbReference>
<organism evidence="7 8">
    <name type="scientific">Tricholomella constricta</name>
    <dbReference type="NCBI Taxonomy" id="117010"/>
    <lineage>
        <taxon>Eukaryota</taxon>
        <taxon>Fungi</taxon>
        <taxon>Dikarya</taxon>
        <taxon>Basidiomycota</taxon>
        <taxon>Agaricomycotina</taxon>
        <taxon>Agaricomycetes</taxon>
        <taxon>Agaricomycetidae</taxon>
        <taxon>Agaricales</taxon>
        <taxon>Tricholomatineae</taxon>
        <taxon>Lyophyllaceae</taxon>
        <taxon>Tricholomella</taxon>
    </lineage>
</organism>
<gene>
    <name evidence="7" type="ORF">D9615_005602</name>
</gene>
<feature type="domain" description="Glyoxal oxidase N-terminal" evidence="5">
    <location>
        <begin position="134"/>
        <end position="485"/>
    </location>
</feature>
<dbReference type="EMBL" id="JAACJP010000010">
    <property type="protein sequence ID" value="KAF5381705.1"/>
    <property type="molecule type" value="Genomic_DNA"/>
</dbReference>
<proteinExistence type="predicted"/>
<comment type="caution">
    <text evidence="7">The sequence shown here is derived from an EMBL/GenBank/DDBJ whole genome shotgun (WGS) entry which is preliminary data.</text>
</comment>
<feature type="region of interest" description="Disordered" evidence="2">
    <location>
        <begin position="625"/>
        <end position="646"/>
    </location>
</feature>
<keyword evidence="1 4" id="KW-0732">Signal</keyword>
<name>A0A8H5HEU6_9AGAR</name>
<dbReference type="AlphaFoldDB" id="A0A8H5HEU6"/>
<reference evidence="7 8" key="1">
    <citation type="journal article" date="2020" name="ISME J.">
        <title>Uncovering the hidden diversity of litter-decomposition mechanisms in mushroom-forming fungi.</title>
        <authorList>
            <person name="Floudas D."/>
            <person name="Bentzer J."/>
            <person name="Ahren D."/>
            <person name="Johansson T."/>
            <person name="Persson P."/>
            <person name="Tunlid A."/>
        </authorList>
    </citation>
    <scope>NUCLEOTIDE SEQUENCE [LARGE SCALE GENOMIC DNA]</scope>
    <source>
        <strain evidence="7 8">CBS 661.87</strain>
    </source>
</reference>
<protein>
    <recommendedName>
        <fullName evidence="9">Copper radical oxidase</fullName>
    </recommendedName>
</protein>
<evidence type="ECO:0000256" key="1">
    <source>
        <dbReference type="ARBA" id="ARBA00022729"/>
    </source>
</evidence>
<evidence type="ECO:0000313" key="7">
    <source>
        <dbReference type="EMBL" id="KAF5381705.1"/>
    </source>
</evidence>
<dbReference type="InterPro" id="IPR011043">
    <property type="entry name" value="Gal_Oxase/kelch_b-propeller"/>
</dbReference>
<dbReference type="InterPro" id="IPR013783">
    <property type="entry name" value="Ig-like_fold"/>
</dbReference>
<evidence type="ECO:0000259" key="6">
    <source>
        <dbReference type="Pfam" id="PF09118"/>
    </source>
</evidence>
<accession>A0A8H5HEU6</accession>
<keyword evidence="3" id="KW-0812">Transmembrane</keyword>
<evidence type="ECO:0008006" key="9">
    <source>
        <dbReference type="Google" id="ProtNLM"/>
    </source>
</evidence>
<evidence type="ECO:0000259" key="5">
    <source>
        <dbReference type="Pfam" id="PF07250"/>
    </source>
</evidence>
<dbReference type="PANTHER" id="PTHR32208:SF21">
    <property type="entry name" value="LOW QUALITY PROTEIN: ALDEHYDE OXIDASE GLOX-LIKE"/>
    <property type="match status" value="1"/>
</dbReference>
<evidence type="ECO:0000256" key="3">
    <source>
        <dbReference type="SAM" id="Phobius"/>
    </source>
</evidence>
<evidence type="ECO:0000256" key="4">
    <source>
        <dbReference type="SAM" id="SignalP"/>
    </source>
</evidence>
<dbReference type="CDD" id="cd02851">
    <property type="entry name" value="E_set_GO_C"/>
    <property type="match status" value="1"/>
</dbReference>
<dbReference type="Proteomes" id="UP000565441">
    <property type="component" value="Unassembled WGS sequence"/>
</dbReference>
<dbReference type="OrthoDB" id="2019572at2759"/>
<dbReference type="Pfam" id="PF07250">
    <property type="entry name" value="Glyoxal_oxid_N"/>
    <property type="match status" value="1"/>
</dbReference>
<feature type="signal peptide" evidence="4">
    <location>
        <begin position="1"/>
        <end position="21"/>
    </location>
</feature>